<evidence type="ECO:0000313" key="2">
    <source>
        <dbReference type="Proteomes" id="UP000585507"/>
    </source>
</evidence>
<dbReference type="EMBL" id="JACHBK010000005">
    <property type="protein sequence ID" value="MBB5535660.1"/>
    <property type="molecule type" value="Genomic_DNA"/>
</dbReference>
<sequence length="48" mass="5293">MKLELPGGVPPVWILTNTGSSDDAGHGRYTHNSGDKDEWSLIWTKLDP</sequence>
<protein>
    <submittedName>
        <fullName evidence="1">Uncharacterized protein</fullName>
    </submittedName>
</protein>
<keyword evidence="2" id="KW-1185">Reference proteome</keyword>
<proteinExistence type="predicted"/>
<comment type="caution">
    <text evidence="1">The sequence shown here is derived from an EMBL/GenBank/DDBJ whole genome shotgun (WGS) entry which is preliminary data.</text>
</comment>
<evidence type="ECO:0000313" key="1">
    <source>
        <dbReference type="EMBL" id="MBB5535660.1"/>
    </source>
</evidence>
<name>A0A7W8UA52_9HYPH</name>
<dbReference type="AlphaFoldDB" id="A0A7W8UA52"/>
<dbReference type="Proteomes" id="UP000585507">
    <property type="component" value="Unassembled WGS sequence"/>
</dbReference>
<organism evidence="1 2">
    <name type="scientific">Rhizobium giardinii</name>
    <dbReference type="NCBI Taxonomy" id="56731"/>
    <lineage>
        <taxon>Bacteria</taxon>
        <taxon>Pseudomonadati</taxon>
        <taxon>Pseudomonadota</taxon>
        <taxon>Alphaproteobacteria</taxon>
        <taxon>Hyphomicrobiales</taxon>
        <taxon>Rhizobiaceae</taxon>
        <taxon>Rhizobium/Agrobacterium group</taxon>
        <taxon>Rhizobium</taxon>
    </lineage>
</organism>
<gene>
    <name evidence="1" type="ORF">GGD55_002364</name>
</gene>
<reference evidence="1 2" key="1">
    <citation type="submission" date="2020-08" db="EMBL/GenBank/DDBJ databases">
        <title>Genomic Encyclopedia of Type Strains, Phase IV (KMG-V): Genome sequencing to study the core and pangenomes of soil and plant-associated prokaryotes.</title>
        <authorList>
            <person name="Whitman W."/>
        </authorList>
    </citation>
    <scope>NUCLEOTIDE SEQUENCE [LARGE SCALE GENOMIC DNA]</scope>
    <source>
        <strain evidence="1 2">SEMIA 4084</strain>
    </source>
</reference>
<accession>A0A7W8UA52</accession>